<feature type="region of interest" description="Disordered" evidence="1">
    <location>
        <begin position="55"/>
        <end position="107"/>
    </location>
</feature>
<reference evidence="2" key="1">
    <citation type="journal article" date="2020" name="Mol. Plant Microbe Interact.">
        <title>Genome Sequence of the Biocontrol Agent Coniothyrium minitans strain Conio (IMI 134523).</title>
        <authorList>
            <person name="Patel D."/>
            <person name="Shittu T.A."/>
            <person name="Baroncelli R."/>
            <person name="Muthumeenakshi S."/>
            <person name="Osborne T.H."/>
            <person name="Janganan T.K."/>
            <person name="Sreenivasaprasad S."/>
        </authorList>
    </citation>
    <scope>NUCLEOTIDE SEQUENCE</scope>
    <source>
        <strain evidence="2">Conio</strain>
    </source>
</reference>
<dbReference type="AlphaFoldDB" id="A0A9P6KV50"/>
<evidence type="ECO:0000256" key="1">
    <source>
        <dbReference type="SAM" id="MobiDB-lite"/>
    </source>
</evidence>
<feature type="compositionally biased region" description="Low complexity" evidence="1">
    <location>
        <begin position="55"/>
        <end position="68"/>
    </location>
</feature>
<evidence type="ECO:0000313" key="3">
    <source>
        <dbReference type="Proteomes" id="UP000756921"/>
    </source>
</evidence>
<accession>A0A9P6KV50</accession>
<protein>
    <submittedName>
        <fullName evidence="2">Uncharacterized protein</fullName>
    </submittedName>
</protein>
<organism evidence="2 3">
    <name type="scientific">Paraphaeosphaeria minitans</name>
    <dbReference type="NCBI Taxonomy" id="565426"/>
    <lineage>
        <taxon>Eukaryota</taxon>
        <taxon>Fungi</taxon>
        <taxon>Dikarya</taxon>
        <taxon>Ascomycota</taxon>
        <taxon>Pezizomycotina</taxon>
        <taxon>Dothideomycetes</taxon>
        <taxon>Pleosporomycetidae</taxon>
        <taxon>Pleosporales</taxon>
        <taxon>Massarineae</taxon>
        <taxon>Didymosphaeriaceae</taxon>
        <taxon>Paraphaeosphaeria</taxon>
    </lineage>
</organism>
<dbReference type="EMBL" id="WJXW01000002">
    <property type="protein sequence ID" value="KAF9739676.1"/>
    <property type="molecule type" value="Genomic_DNA"/>
</dbReference>
<name>A0A9P6KV50_9PLEO</name>
<sequence length="269" mass="29793">MPPPRPQPRSQPRRLLHHRISLSFSTPDNAVPQLYEWVSSGFPFSVIVHHYSISTTHPPPSRHSSASPGTEPRLSHSPWSSAGSDPDPNDSLLAELDNGAGEEGHVNPSESILEELGRRLHRLAGAGEAEMNIVSGRDPWTTWFPPTPPLRSRDAAQAKAAHTPVILFSRSGVAPSVLLHVLGMHRSGMDAIEEHEMEVAENQYQQELTREQSGVSSARLHELCAGLPDDEADFAQLIDEKRSSPRGSCLCWVCRAILRRYARRHNLFP</sequence>
<keyword evidence="3" id="KW-1185">Reference proteome</keyword>
<gene>
    <name evidence="2" type="ORF">PMIN01_02310</name>
</gene>
<dbReference type="OrthoDB" id="3792300at2759"/>
<evidence type="ECO:0000313" key="2">
    <source>
        <dbReference type="EMBL" id="KAF9739676.1"/>
    </source>
</evidence>
<proteinExistence type="predicted"/>
<dbReference type="Proteomes" id="UP000756921">
    <property type="component" value="Unassembled WGS sequence"/>
</dbReference>
<comment type="caution">
    <text evidence="2">The sequence shown here is derived from an EMBL/GenBank/DDBJ whole genome shotgun (WGS) entry which is preliminary data.</text>
</comment>